<dbReference type="STRING" id="180163.SAMN02745174_01392"/>
<gene>
    <name evidence="2" type="ORF">SAMN02745174_01392</name>
</gene>
<dbReference type="PANTHER" id="PTHR30548">
    <property type="entry name" value="2-HYDROXYGLUTARYL-COA DEHYDRATASE, D-COMPONENT-RELATED"/>
    <property type="match status" value="1"/>
</dbReference>
<sequence length="382" mass="43863">MDQKLESKLQEFSEARRNGFLKVKEFKDRGENIVGIFCTYTPKELVYAAGAYPVSLCSISEETIPASEKHLPKNLCPLIKASYGFALTDKCPYMYFSDLVIGETTCDGKKKMYEYLGEIKDVHVMQLPHNRENKFAQKMWEEEIRVLKNKLEEKFNSEITEEKLKEAIKLCNEEREVLKEFYSLGKMVPPVISGYEMQKVLQGVNYTFDKKEQNENVRRLIENYKKKYENKEYVASENAPRILITGCPLGGVVDKIIKPIEEAGAIVVAYENCSGAKNLEELVDETIDPIEALGKKYLNIPCSIMSPNTGRNEMIERLVDEYKVDGVIEIVLQSCHTYAVETHSVRRFLNERAIPFMSLETDYSQSDNGQVKTRLEAFIEML</sequence>
<keyword evidence="3" id="KW-1185">Reference proteome</keyword>
<evidence type="ECO:0000313" key="3">
    <source>
        <dbReference type="Proteomes" id="UP000191153"/>
    </source>
</evidence>
<protein>
    <submittedName>
        <fullName evidence="2">Benzoyl-CoA reductase/2-hydroxyglutaryl-CoA dehydratase subunit, BcrC/BadD/HgdB</fullName>
    </submittedName>
</protein>
<evidence type="ECO:0000313" key="2">
    <source>
        <dbReference type="EMBL" id="SJZ72310.1"/>
    </source>
</evidence>
<accession>A0A1T4MYY0</accession>
<dbReference type="Proteomes" id="UP000191153">
    <property type="component" value="Unassembled WGS sequence"/>
</dbReference>
<dbReference type="Gene3D" id="3.40.50.11890">
    <property type="match status" value="1"/>
</dbReference>
<dbReference type="EMBL" id="FUWX01000009">
    <property type="protein sequence ID" value="SJZ72310.1"/>
    <property type="molecule type" value="Genomic_DNA"/>
</dbReference>
<dbReference type="Pfam" id="PF06050">
    <property type="entry name" value="HGD-D"/>
    <property type="match status" value="1"/>
</dbReference>
<evidence type="ECO:0000256" key="1">
    <source>
        <dbReference type="ARBA" id="ARBA00005806"/>
    </source>
</evidence>
<dbReference type="InterPro" id="IPR047678">
    <property type="entry name" value="YjiM-like"/>
</dbReference>
<dbReference type="AlphaFoldDB" id="A0A1T4MYY0"/>
<dbReference type="InterPro" id="IPR010327">
    <property type="entry name" value="FldB/FldC_alpha/beta"/>
</dbReference>
<comment type="similarity">
    <text evidence="1">Belongs to the FldB/FldC dehydratase alpha/beta subunit family.</text>
</comment>
<name>A0A1T4MYY0_9FUSO</name>
<dbReference type="PANTHER" id="PTHR30548:SF6">
    <property type="entry name" value="DEHYDRATASE SUBUNIT YJIM-RELATED"/>
    <property type="match status" value="1"/>
</dbReference>
<dbReference type="Gene3D" id="3.40.50.11900">
    <property type="match status" value="1"/>
</dbReference>
<dbReference type="OrthoDB" id="9810278at2"/>
<organism evidence="2 3">
    <name type="scientific">Cetobacterium ceti</name>
    <dbReference type="NCBI Taxonomy" id="180163"/>
    <lineage>
        <taxon>Bacteria</taxon>
        <taxon>Fusobacteriati</taxon>
        <taxon>Fusobacteriota</taxon>
        <taxon>Fusobacteriia</taxon>
        <taxon>Fusobacteriales</taxon>
        <taxon>Fusobacteriaceae</taxon>
        <taxon>Cetobacterium</taxon>
    </lineage>
</organism>
<dbReference type="RefSeq" id="WP_078693886.1">
    <property type="nucleotide sequence ID" value="NZ_FUWX01000009.1"/>
</dbReference>
<proteinExistence type="inferred from homology"/>
<reference evidence="2 3" key="1">
    <citation type="submission" date="2017-02" db="EMBL/GenBank/DDBJ databases">
        <authorList>
            <person name="Peterson S.W."/>
        </authorList>
    </citation>
    <scope>NUCLEOTIDE SEQUENCE [LARGE SCALE GENOMIC DNA]</scope>
    <source>
        <strain evidence="2 3">ATCC 700028</strain>
    </source>
</reference>
<dbReference type="Gene3D" id="1.20.1270.370">
    <property type="match status" value="1"/>
</dbReference>
<dbReference type="NCBIfam" id="NF040772">
    <property type="entry name" value="double_cubane"/>
    <property type="match status" value="1"/>
</dbReference>